<reference evidence="3" key="1">
    <citation type="submission" date="2016-10" db="EMBL/GenBank/DDBJ databases">
        <authorList>
            <person name="Varghese N."/>
            <person name="Submissions S."/>
        </authorList>
    </citation>
    <scope>NUCLEOTIDE SEQUENCE [LARGE SCALE GENOMIC DNA]</scope>
    <source>
        <strain evidence="3">CECT 8338</strain>
    </source>
</reference>
<dbReference type="EMBL" id="LT629787">
    <property type="protein sequence ID" value="SDT91214.1"/>
    <property type="molecule type" value="Genomic_DNA"/>
</dbReference>
<name>A0A1H2E855_9GAMM</name>
<keyword evidence="3" id="KW-1185">Reference proteome</keyword>
<feature type="transmembrane region" description="Helical" evidence="1">
    <location>
        <begin position="46"/>
        <end position="66"/>
    </location>
</feature>
<keyword evidence="1" id="KW-0812">Transmembrane</keyword>
<protein>
    <submittedName>
        <fullName evidence="2">Uncharacterized protein</fullName>
    </submittedName>
</protein>
<evidence type="ECO:0000256" key="1">
    <source>
        <dbReference type="SAM" id="Phobius"/>
    </source>
</evidence>
<proteinExistence type="predicted"/>
<accession>A0A1H2E855</accession>
<dbReference type="STRING" id="1434072.SAMN05216210_0433"/>
<dbReference type="Proteomes" id="UP000243924">
    <property type="component" value="Chromosome I"/>
</dbReference>
<dbReference type="AlphaFoldDB" id="A0A1H2E855"/>
<evidence type="ECO:0000313" key="2">
    <source>
        <dbReference type="EMBL" id="SDT91214.1"/>
    </source>
</evidence>
<feature type="transmembrane region" description="Helical" evidence="1">
    <location>
        <begin position="105"/>
        <end position="128"/>
    </location>
</feature>
<feature type="transmembrane region" description="Helical" evidence="1">
    <location>
        <begin position="78"/>
        <end position="99"/>
    </location>
</feature>
<feature type="transmembrane region" description="Helical" evidence="1">
    <location>
        <begin position="7"/>
        <end position="26"/>
    </location>
</feature>
<gene>
    <name evidence="2" type="ORF">SAMN05216210_0433</name>
</gene>
<keyword evidence="1" id="KW-1133">Transmembrane helix</keyword>
<organism evidence="2 3">
    <name type="scientific">Halopseudomonas salegens</name>
    <dbReference type="NCBI Taxonomy" id="1434072"/>
    <lineage>
        <taxon>Bacteria</taxon>
        <taxon>Pseudomonadati</taxon>
        <taxon>Pseudomonadota</taxon>
        <taxon>Gammaproteobacteria</taxon>
        <taxon>Pseudomonadales</taxon>
        <taxon>Pseudomonadaceae</taxon>
        <taxon>Halopseudomonas</taxon>
    </lineage>
</organism>
<sequence>MKVLARFFAVMLLPPMLGLLVMLILFGLDDGSLAESLDDAVAELPFILGAAFVLTLIPSLLAFVAFELALSKVLKSRASYVLVAAAFGYLSGLAMLYAINQALWLLHPVNFIGLFVGGCSGYVLHLLYRS</sequence>
<evidence type="ECO:0000313" key="3">
    <source>
        <dbReference type="Proteomes" id="UP000243924"/>
    </source>
</evidence>
<keyword evidence="1" id="KW-0472">Membrane</keyword>